<reference evidence="2 3" key="1">
    <citation type="journal article" date="2022" name="Microbiol. Spectr.">
        <title>Microbiota of the Pregnant Mouse: Characterization of the Bacterial Communities in the Oral Cavity, Lung, Intestine, and Vagina through Culture and DNA Sequencing.</title>
        <authorList>
            <person name="Greenberg J.M."/>
            <person name="Romero R."/>
            <person name="Winters A.D."/>
            <person name="Galaz J."/>
            <person name="Garcia-Flores V."/>
            <person name="Arenas-Hernandez M."/>
            <person name="Panzer J."/>
            <person name="Shaffer Z."/>
            <person name="Kracht D.J."/>
            <person name="Gomez-Lopez N."/>
            <person name="Theis K.R."/>
        </authorList>
    </citation>
    <scope>NUCLEOTIDE SEQUENCE [LARGE SCALE GENOMIC DNA]</scope>
    <source>
        <strain evidence="2 3">MAC-C1-H1</strain>
    </source>
</reference>
<feature type="transmembrane region" description="Helical" evidence="1">
    <location>
        <begin position="199"/>
        <end position="218"/>
    </location>
</feature>
<dbReference type="AlphaFoldDB" id="A0AAW5LDY2"/>
<protein>
    <submittedName>
        <fullName evidence="2">EpsG family protein</fullName>
    </submittedName>
</protein>
<dbReference type="RefSeq" id="WP_077664679.1">
    <property type="nucleotide sequence ID" value="NZ_JALJCU010000021.1"/>
</dbReference>
<evidence type="ECO:0000256" key="1">
    <source>
        <dbReference type="SAM" id="Phobius"/>
    </source>
</evidence>
<keyword evidence="1" id="KW-1133">Transmembrane helix</keyword>
<feature type="transmembrane region" description="Helical" evidence="1">
    <location>
        <begin position="283"/>
        <end position="302"/>
    </location>
</feature>
<feature type="transmembrane region" description="Helical" evidence="1">
    <location>
        <begin position="106"/>
        <end position="123"/>
    </location>
</feature>
<feature type="transmembrane region" description="Helical" evidence="1">
    <location>
        <begin position="332"/>
        <end position="352"/>
    </location>
</feature>
<comment type="caution">
    <text evidence="2">The sequence shown here is derived from an EMBL/GenBank/DDBJ whole genome shotgun (WGS) entry which is preliminary data.</text>
</comment>
<keyword evidence="3" id="KW-1185">Reference proteome</keyword>
<dbReference type="InterPro" id="IPR049458">
    <property type="entry name" value="EpsG-like"/>
</dbReference>
<accession>A0AAW5LDY2</accession>
<feature type="transmembrane region" description="Helical" evidence="1">
    <location>
        <begin position="153"/>
        <end position="178"/>
    </location>
</feature>
<keyword evidence="1" id="KW-0472">Membrane</keyword>
<name>A0AAW5LDY2_9PAST</name>
<keyword evidence="1" id="KW-0812">Transmembrane</keyword>
<proteinExistence type="predicted"/>
<evidence type="ECO:0000313" key="3">
    <source>
        <dbReference type="Proteomes" id="UP001206350"/>
    </source>
</evidence>
<feature type="transmembrane region" description="Helical" evidence="1">
    <location>
        <begin position="308"/>
        <end position="325"/>
    </location>
</feature>
<feature type="transmembrane region" description="Helical" evidence="1">
    <location>
        <begin position="31"/>
        <end position="55"/>
    </location>
</feature>
<evidence type="ECO:0000313" key="2">
    <source>
        <dbReference type="EMBL" id="MCQ9121681.1"/>
    </source>
</evidence>
<organism evidence="2 3">
    <name type="scientific">Rodentibacter pneumotropicus</name>
    <dbReference type="NCBI Taxonomy" id="758"/>
    <lineage>
        <taxon>Bacteria</taxon>
        <taxon>Pseudomonadati</taxon>
        <taxon>Pseudomonadota</taxon>
        <taxon>Gammaproteobacteria</taxon>
        <taxon>Pasteurellales</taxon>
        <taxon>Pasteurellaceae</taxon>
        <taxon>Rodentibacter</taxon>
    </lineage>
</organism>
<feature type="transmembrane region" description="Helical" evidence="1">
    <location>
        <begin position="76"/>
        <end position="100"/>
    </location>
</feature>
<feature type="transmembrane region" description="Helical" evidence="1">
    <location>
        <begin position="253"/>
        <end position="271"/>
    </location>
</feature>
<gene>
    <name evidence="2" type="ORF">MUU45_001235</name>
</gene>
<dbReference type="Pfam" id="PF14897">
    <property type="entry name" value="EpsG"/>
    <property type="match status" value="1"/>
</dbReference>
<sequence>MLPYYCFFILLIFCCFTEIYTEGRVNKLLYPFVFLCYIFFFGFRGFVGWDVINYYAHYQYNEHDTFEIGYSNLVNIFRYLDFDFFVFIFIITLFQGFFLFKIFRKYSPYPILSLWLCISVSALNIQIETLRHNFLLIIFLYSLKFIKGKNIKSYSICMLIGFLFHKMALFLWVIYFLYHYLFSKKIGNEFKSRNFLISFLFYLGWVLFFLNISPIIYFSDFLSRITIFHSVDLMEKLYYYAHVGHYVGTYSDAWKRIALPILLSFPIWIFRKRIIEFNEEVRFIYNVYILSWLISIYTVGFLVIWFRVYVLTFMFTFWILLPILIKVLGKYLRVIFFFFLLLFSTLRVIYTIHKFPYLDYKNILFENDSYEIRKNIIEDFDKERGLG</sequence>
<dbReference type="Proteomes" id="UP001206350">
    <property type="component" value="Unassembled WGS sequence"/>
</dbReference>
<dbReference type="EMBL" id="JALJCU010000021">
    <property type="protein sequence ID" value="MCQ9121681.1"/>
    <property type="molecule type" value="Genomic_DNA"/>
</dbReference>